<dbReference type="Proteomes" id="UP000234329">
    <property type="component" value="Unassembled WGS sequence"/>
</dbReference>
<evidence type="ECO:0000313" key="1">
    <source>
        <dbReference type="EMBL" id="PKY09810.1"/>
    </source>
</evidence>
<organism evidence="1 2">
    <name type="scientific">Acidithiobacillus marinus</name>
    <dbReference type="NCBI Taxonomy" id="187490"/>
    <lineage>
        <taxon>Bacteria</taxon>
        <taxon>Pseudomonadati</taxon>
        <taxon>Pseudomonadota</taxon>
        <taxon>Acidithiobacillia</taxon>
        <taxon>Acidithiobacillales</taxon>
        <taxon>Acidithiobacillaceae</taxon>
        <taxon>Acidithiobacillus</taxon>
    </lineage>
</organism>
<proteinExistence type="predicted"/>
<sequence>MEHDINTQHSFSKIGTDQEREYDIANKIQSRIEAGSQLLFFGGNDTFSEKLKSLGVIHSGDQGNLCYFPEDDRKFCCLWLPEGPHDVKKIGYLQSRVGIEQFCR</sequence>
<name>A0A2I1DIV8_9PROT</name>
<dbReference type="EMBL" id="MXAV01000049">
    <property type="protein sequence ID" value="PKY09810.1"/>
    <property type="molecule type" value="Genomic_DNA"/>
</dbReference>
<dbReference type="RefSeq" id="WP_101538742.1">
    <property type="nucleotide sequence ID" value="NZ_MXAV01000049.1"/>
</dbReference>
<protein>
    <submittedName>
        <fullName evidence="1">Uncharacterized protein</fullName>
    </submittedName>
</protein>
<dbReference type="InParanoid" id="A0A2I1DIV8"/>
<accession>A0A2I1DIV8</accession>
<reference evidence="1 2" key="1">
    <citation type="submission" date="2017-03" db="EMBL/GenBank/DDBJ databases">
        <title>Draft genime sequence of the acidophilic sulfur-oxidizing bacterium Acidithiobacillus sp. SH, isolated from seawater.</title>
        <authorList>
            <person name="Sharmin S."/>
            <person name="Tokuhisa M."/>
            <person name="Kanao T."/>
            <person name="Kamimura K."/>
        </authorList>
    </citation>
    <scope>NUCLEOTIDE SEQUENCE [LARGE SCALE GENOMIC DNA]</scope>
    <source>
        <strain evidence="1 2">SH</strain>
    </source>
</reference>
<evidence type="ECO:0000313" key="2">
    <source>
        <dbReference type="Proteomes" id="UP000234329"/>
    </source>
</evidence>
<gene>
    <name evidence="1" type="ORF">B1757_13055</name>
</gene>
<dbReference type="AlphaFoldDB" id="A0A2I1DIV8"/>
<keyword evidence="2" id="KW-1185">Reference proteome</keyword>
<comment type="caution">
    <text evidence="1">The sequence shown here is derived from an EMBL/GenBank/DDBJ whole genome shotgun (WGS) entry which is preliminary data.</text>
</comment>